<reference evidence="1 2" key="1">
    <citation type="submission" date="2021-03" db="EMBL/GenBank/DDBJ databases">
        <title>Sequencing the genomes of 1000 actinobacteria strains.</title>
        <authorList>
            <person name="Klenk H.-P."/>
        </authorList>
    </citation>
    <scope>NUCLEOTIDE SEQUENCE [LARGE SCALE GENOMIC DNA]</scope>
    <source>
        <strain evidence="1 2">DSM 44580</strain>
    </source>
</reference>
<dbReference type="RefSeq" id="WP_086782829.1">
    <property type="nucleotide sequence ID" value="NZ_JAGIOO010000001.1"/>
</dbReference>
<evidence type="ECO:0000313" key="1">
    <source>
        <dbReference type="EMBL" id="MBP2475246.1"/>
    </source>
</evidence>
<accession>A0ABS5AF87</accession>
<gene>
    <name evidence="1" type="ORF">JOF53_004118</name>
</gene>
<organism evidence="1 2">
    <name type="scientific">Crossiella equi</name>
    <dbReference type="NCBI Taxonomy" id="130796"/>
    <lineage>
        <taxon>Bacteria</taxon>
        <taxon>Bacillati</taxon>
        <taxon>Actinomycetota</taxon>
        <taxon>Actinomycetes</taxon>
        <taxon>Pseudonocardiales</taxon>
        <taxon>Pseudonocardiaceae</taxon>
        <taxon>Crossiella</taxon>
    </lineage>
</organism>
<name>A0ABS5AF87_9PSEU</name>
<sequence length="197" mass="20743">MGQLSFYSAEARQPRVADLAGLLCGPGQAVGFGRGTAARVSVELTEPWRVHAVATACAERGVQVDVCAGEGEGRRLSTAFRRDLAPLAGAWLRTTEHGTEKSVPCDWELAGPALRLWALACGQYEQTGYLLRLDPAAPHTYPLIGQALLRVGLTGGLVPAKAGGPAFRFTGRRRLARLAELVGPTPAAAAQSCWPAA</sequence>
<protein>
    <submittedName>
        <fullName evidence="1">Uncharacterized protein</fullName>
    </submittedName>
</protein>
<dbReference type="Proteomes" id="UP001519363">
    <property type="component" value="Unassembled WGS sequence"/>
</dbReference>
<dbReference type="EMBL" id="JAGIOO010000001">
    <property type="protein sequence ID" value="MBP2475246.1"/>
    <property type="molecule type" value="Genomic_DNA"/>
</dbReference>
<comment type="caution">
    <text evidence="1">The sequence shown here is derived from an EMBL/GenBank/DDBJ whole genome shotgun (WGS) entry which is preliminary data.</text>
</comment>
<keyword evidence="2" id="KW-1185">Reference proteome</keyword>
<evidence type="ECO:0000313" key="2">
    <source>
        <dbReference type="Proteomes" id="UP001519363"/>
    </source>
</evidence>
<proteinExistence type="predicted"/>